<dbReference type="PATRIC" id="fig|1608994.3.peg.4175"/>
<protein>
    <recommendedName>
        <fullName evidence="1">DUF4123 domain-containing protein</fullName>
    </recommendedName>
</protein>
<evidence type="ECO:0000313" key="2">
    <source>
        <dbReference type="EMBL" id="KMN12404.1"/>
    </source>
</evidence>
<dbReference type="Proteomes" id="UP000036325">
    <property type="component" value="Unassembled WGS sequence"/>
</dbReference>
<dbReference type="EMBL" id="JYLF01000008">
    <property type="protein sequence ID" value="KMN12404.1"/>
    <property type="molecule type" value="Genomic_DNA"/>
</dbReference>
<name>A0A0J6IKX2_9PSED</name>
<evidence type="ECO:0000313" key="3">
    <source>
        <dbReference type="Proteomes" id="UP000036325"/>
    </source>
</evidence>
<dbReference type="Pfam" id="PF13503">
    <property type="entry name" value="DUF4123"/>
    <property type="match status" value="1"/>
</dbReference>
<gene>
    <name evidence="2" type="ORF">TU86_17400</name>
</gene>
<reference evidence="2 3" key="1">
    <citation type="submission" date="2015-02" db="EMBL/GenBank/DDBJ databases">
        <title>Pseudomonas helleri sp. nov. and Pseudomonas weihenstephanensis sp. nov., isolated from raw cows milk.</title>
        <authorList>
            <person name="von Neubeck M."/>
            <person name="Huptas C."/>
            <person name="Wenning M."/>
            <person name="Scherer S."/>
        </authorList>
    </citation>
    <scope>NUCLEOTIDE SEQUENCE [LARGE SCALE GENOMIC DNA]</scope>
    <source>
        <strain evidence="2 3">DSM 29166</strain>
    </source>
</reference>
<dbReference type="STRING" id="1608994.TU86_17400"/>
<accession>A0A0J6IKX2</accession>
<evidence type="ECO:0000259" key="1">
    <source>
        <dbReference type="Pfam" id="PF13503"/>
    </source>
</evidence>
<feature type="domain" description="DUF4123" evidence="1">
    <location>
        <begin position="22"/>
        <end position="139"/>
    </location>
</feature>
<sequence>MMAACPQQWMIDQLKLDHALCLILDSEGELDVRQALLKNSGPDQHCSVYSETQVSDLADAGPFIFLVDNPDDERIRGLLKVPERNWGWLASIRRGDLSTLIQHWRERLIIGTRPNQALYRFHDNRVLTRALGHLPEEARPEYLGPTISACYWQGVSWEVIHNPAPGEYPLPADPMWLNIPAPASQSMEMLQSNIYRYLWAEHSGDLMRLSQRQDPSLWLAEQLTQAQQWGWSVPEQLHFLIINKLNETEPPIIKNWLPHAGEAPQVHFERLFNELKFWSGEPSA</sequence>
<dbReference type="InterPro" id="IPR025391">
    <property type="entry name" value="DUF4123"/>
</dbReference>
<dbReference type="OrthoDB" id="6980020at2"/>
<organism evidence="2 3">
    <name type="scientific">Pseudomonas weihenstephanensis</name>
    <dbReference type="NCBI Taxonomy" id="1608994"/>
    <lineage>
        <taxon>Bacteria</taxon>
        <taxon>Pseudomonadati</taxon>
        <taxon>Pseudomonadota</taxon>
        <taxon>Gammaproteobacteria</taxon>
        <taxon>Pseudomonadales</taxon>
        <taxon>Pseudomonadaceae</taxon>
        <taxon>Pseudomonas</taxon>
    </lineage>
</organism>
<proteinExistence type="predicted"/>
<comment type="caution">
    <text evidence="2">The sequence shown here is derived from an EMBL/GenBank/DDBJ whole genome shotgun (WGS) entry which is preliminary data.</text>
</comment>
<dbReference type="AlphaFoldDB" id="A0A0J6IKX2"/>